<organism evidence="2 3">
    <name type="scientific">Halorubrum alkaliphilum</name>
    <dbReference type="NCBI Taxonomy" id="261290"/>
    <lineage>
        <taxon>Archaea</taxon>
        <taxon>Methanobacteriati</taxon>
        <taxon>Methanobacteriota</taxon>
        <taxon>Stenosarchaea group</taxon>
        <taxon>Halobacteria</taxon>
        <taxon>Halobacteriales</taxon>
        <taxon>Haloferacaceae</taxon>
        <taxon>Halorubrum</taxon>
    </lineage>
</organism>
<dbReference type="RefSeq" id="WP_209483425.1">
    <property type="nucleotide sequence ID" value="NZ_JAGGKQ010000004.1"/>
</dbReference>
<evidence type="ECO:0000313" key="3">
    <source>
        <dbReference type="Proteomes" id="UP000823588"/>
    </source>
</evidence>
<dbReference type="InterPro" id="IPR058677">
    <property type="entry name" value="ORF4_N"/>
</dbReference>
<evidence type="ECO:0000313" key="2">
    <source>
        <dbReference type="EMBL" id="MBP1921832.1"/>
    </source>
</evidence>
<evidence type="ECO:0000259" key="1">
    <source>
        <dbReference type="Pfam" id="PF26255"/>
    </source>
</evidence>
<protein>
    <recommendedName>
        <fullName evidence="1">Envelope protein N-terminal domain-containing protein</fullName>
    </recommendedName>
</protein>
<dbReference type="Proteomes" id="UP000823588">
    <property type="component" value="Unassembled WGS sequence"/>
</dbReference>
<sequence>MSHNTEPESRIDRRTFVKGIGATGTLAVGMGSTRGPVGEAQALPPLAIGVASSGAAAAVGWAVREGYEALTGDEPTDGLGPDALHNQVFQMTTRTKSENESTFIDNKNIISGIGNIAYTDGKIAAIEELNNESSLEVVQDAADEAAREHFVTVQENLLKTWNESVREFRGIYNSLDQSEELDVDDVITMEDQSTRNFTGWETVEGSQMVETANGEFEVETHTPVWDTSGWSTVDYPRAPGYSTTSREIIVKHPSDGDNFSGYLDVEGFGEIFEEIEDELDSVTGGLQNWTANVYSEVQSGSIDVADLLTPREQAELLSDDEEYPQAVADLIALNIPVDPDREATISFDDRDITISGLMAPTSPPEDGFQTGNSYDPAAEDGDLYFTYDPALGSGGWAEVEPTISQGELVFTDEPYADTLYQVPTNQGTVEVVTDDFDEDEDGGTWVADVSDQVERTAEEWTDFETGIDGGTVTFGSLPDDPTDFEIVTNQGDAAEVTASSFEEANGSYEVDTDLGIAEIAEVTAEIDRAYVDEDEPASVYAEDGETGYETVQINDPFTIEAIENSDGEEVGETEYTRTEPQNDENYITQEEWDDLEDQNQELIERYEDAMDDDGVLGGWDPFDGGIPEVPGGAAAAAGVAVVLVLFGAVRQIASLYIPGK</sequence>
<dbReference type="AlphaFoldDB" id="A0A8T4GF55"/>
<keyword evidence="3" id="KW-1185">Reference proteome</keyword>
<dbReference type="InterPro" id="IPR006311">
    <property type="entry name" value="TAT_signal"/>
</dbReference>
<dbReference type="PROSITE" id="PS51318">
    <property type="entry name" value="TAT"/>
    <property type="match status" value="1"/>
</dbReference>
<accession>A0A8T4GF55</accession>
<gene>
    <name evidence="2" type="ORF">J2751_000829</name>
</gene>
<dbReference type="EMBL" id="JAGGKQ010000004">
    <property type="protein sequence ID" value="MBP1921832.1"/>
    <property type="molecule type" value="Genomic_DNA"/>
</dbReference>
<dbReference type="OrthoDB" id="330460at2157"/>
<reference evidence="2" key="1">
    <citation type="submission" date="2021-03" db="EMBL/GenBank/DDBJ databases">
        <title>Genomic Encyclopedia of Type Strains, Phase IV (KMG-IV): sequencing the most valuable type-strain genomes for metagenomic binning, comparative biology and taxonomic classification.</title>
        <authorList>
            <person name="Goeker M."/>
        </authorList>
    </citation>
    <scope>NUCLEOTIDE SEQUENCE</scope>
    <source>
        <strain evidence="2">DSM 23564</strain>
    </source>
</reference>
<proteinExistence type="predicted"/>
<name>A0A8T4GF55_9EURY</name>
<feature type="domain" description="Envelope protein N-terminal" evidence="1">
    <location>
        <begin position="72"/>
        <end position="334"/>
    </location>
</feature>
<comment type="caution">
    <text evidence="2">The sequence shown here is derived from an EMBL/GenBank/DDBJ whole genome shotgun (WGS) entry which is preliminary data.</text>
</comment>
<dbReference type="Pfam" id="PF26255">
    <property type="entry name" value="Viral_env_HRPV"/>
    <property type="match status" value="1"/>
</dbReference>